<sequence>MRIMEPVYGYDPLRRHSERNRCVQVIAAMVFGTQTIAPVGMLAGPGNACVRKALTRLTRSTNEVNTSKNAR</sequence>
<dbReference type="GO" id="GO:0051287">
    <property type="term" value="F:NAD binding"/>
    <property type="evidence" value="ECO:0007669"/>
    <property type="project" value="InterPro"/>
</dbReference>
<dbReference type="GO" id="GO:0046872">
    <property type="term" value="F:metal ion binding"/>
    <property type="evidence" value="ECO:0007669"/>
    <property type="project" value="InterPro"/>
</dbReference>
<comment type="caution">
    <text evidence="2">The sequence shown here is derived from an EMBL/GenBank/DDBJ whole genome shotgun (WGS) entry which is preliminary data.</text>
</comment>
<dbReference type="AlphaFoldDB" id="A0A8B2NG11"/>
<proteinExistence type="predicted"/>
<gene>
    <name evidence="2" type="ORF">DLJ53_31110</name>
</gene>
<dbReference type="Pfam" id="PF00815">
    <property type="entry name" value="Histidinol_dh"/>
    <property type="match status" value="1"/>
</dbReference>
<organism evidence="2 3">
    <name type="scientific">Acuticoccus sediminis</name>
    <dbReference type="NCBI Taxonomy" id="2184697"/>
    <lineage>
        <taxon>Bacteria</taxon>
        <taxon>Pseudomonadati</taxon>
        <taxon>Pseudomonadota</taxon>
        <taxon>Alphaproteobacteria</taxon>
        <taxon>Hyphomicrobiales</taxon>
        <taxon>Amorphaceae</taxon>
        <taxon>Acuticoccus</taxon>
    </lineage>
</organism>
<dbReference type="EMBL" id="QHHQ01000011">
    <property type="protein sequence ID" value="RAH96714.1"/>
    <property type="molecule type" value="Genomic_DNA"/>
</dbReference>
<dbReference type="InterPro" id="IPR012131">
    <property type="entry name" value="Hstdl_DH"/>
</dbReference>
<dbReference type="Proteomes" id="UP000249590">
    <property type="component" value="Unassembled WGS sequence"/>
</dbReference>
<protein>
    <submittedName>
        <fullName evidence="2">Uncharacterized protein</fullName>
    </submittedName>
</protein>
<name>A0A8B2NG11_9HYPH</name>
<reference evidence="2 3" key="1">
    <citation type="submission" date="2018-05" db="EMBL/GenBank/DDBJ databases">
        <title>Acuticoccus sediminis sp. nov., isolated from deep-sea sediment of Indian Ocean.</title>
        <authorList>
            <person name="Liu X."/>
            <person name="Lai Q."/>
            <person name="Du Y."/>
            <person name="Sun F."/>
            <person name="Zhang X."/>
            <person name="Wang S."/>
            <person name="Shao Z."/>
        </authorList>
    </citation>
    <scope>NUCLEOTIDE SEQUENCE [LARGE SCALE GENOMIC DNA]</scope>
    <source>
        <strain evidence="2 3">PTG4-2</strain>
    </source>
</reference>
<accession>A0A8B2NG11</accession>
<dbReference type="Gene3D" id="3.40.50.1980">
    <property type="entry name" value="Nitrogenase molybdenum iron protein domain"/>
    <property type="match status" value="1"/>
</dbReference>
<dbReference type="GO" id="GO:0016616">
    <property type="term" value="F:oxidoreductase activity, acting on the CH-OH group of donors, NAD or NADP as acceptor"/>
    <property type="evidence" value="ECO:0007669"/>
    <property type="project" value="InterPro"/>
</dbReference>
<keyword evidence="3" id="KW-1185">Reference proteome</keyword>
<evidence type="ECO:0000313" key="3">
    <source>
        <dbReference type="Proteomes" id="UP000249590"/>
    </source>
</evidence>
<evidence type="ECO:0000256" key="1">
    <source>
        <dbReference type="ARBA" id="ARBA00023002"/>
    </source>
</evidence>
<evidence type="ECO:0000313" key="2">
    <source>
        <dbReference type="EMBL" id="RAH96714.1"/>
    </source>
</evidence>
<keyword evidence="1" id="KW-0560">Oxidoreductase</keyword>